<evidence type="ECO:0000256" key="1">
    <source>
        <dbReference type="SAM" id="MobiDB-lite"/>
    </source>
</evidence>
<protein>
    <submittedName>
        <fullName evidence="2">Uncharacterized protein</fullName>
    </submittedName>
</protein>
<sequence>MPARYEIRGTQDLREVSRRLRAAGQGKVTRQMAKRMRENSQPAVNDAQSNIRSINSSAGGRGGGAQRRREYTVGRSRSGSERVRRQAAEGRGLRESIARAIRTRVTTKPSSASVRIEVDRRRLPPDQHRLPFYIDQGSWRHPVFGNDSAWVQQRVRPDDWWDSAMDRHGPRVRNGAVEVVNQINRDIARG</sequence>
<dbReference type="STRING" id="405564.SAMN04487905_10621"/>
<name>A0A1H0U3X6_9ACTN</name>
<feature type="compositionally biased region" description="Basic and acidic residues" evidence="1">
    <location>
        <begin position="67"/>
        <end position="92"/>
    </location>
</feature>
<dbReference type="RefSeq" id="WP_092601142.1">
    <property type="nucleotide sequence ID" value="NZ_FNJR01000006.1"/>
</dbReference>
<dbReference type="EMBL" id="FNJR01000006">
    <property type="protein sequence ID" value="SDP60678.1"/>
    <property type="molecule type" value="Genomic_DNA"/>
</dbReference>
<keyword evidence="3" id="KW-1185">Reference proteome</keyword>
<dbReference type="AlphaFoldDB" id="A0A1H0U3X6"/>
<dbReference type="OrthoDB" id="3431442at2"/>
<accession>A0A1H0U3X6</accession>
<organism evidence="2 3">
    <name type="scientific">Actinopolyspora xinjiangensis</name>
    <dbReference type="NCBI Taxonomy" id="405564"/>
    <lineage>
        <taxon>Bacteria</taxon>
        <taxon>Bacillati</taxon>
        <taxon>Actinomycetota</taxon>
        <taxon>Actinomycetes</taxon>
        <taxon>Actinopolysporales</taxon>
        <taxon>Actinopolysporaceae</taxon>
        <taxon>Actinopolyspora</taxon>
    </lineage>
</organism>
<proteinExistence type="predicted"/>
<feature type="region of interest" description="Disordered" evidence="1">
    <location>
        <begin position="22"/>
        <end position="92"/>
    </location>
</feature>
<dbReference type="Proteomes" id="UP000199497">
    <property type="component" value="Unassembled WGS sequence"/>
</dbReference>
<evidence type="ECO:0000313" key="2">
    <source>
        <dbReference type="EMBL" id="SDP60678.1"/>
    </source>
</evidence>
<evidence type="ECO:0000313" key="3">
    <source>
        <dbReference type="Proteomes" id="UP000199497"/>
    </source>
</evidence>
<feature type="compositionally biased region" description="Polar residues" evidence="1">
    <location>
        <begin position="39"/>
        <end position="57"/>
    </location>
</feature>
<reference evidence="3" key="1">
    <citation type="submission" date="2016-10" db="EMBL/GenBank/DDBJ databases">
        <authorList>
            <person name="Varghese N."/>
            <person name="Submissions S."/>
        </authorList>
    </citation>
    <scope>NUCLEOTIDE SEQUENCE [LARGE SCALE GENOMIC DNA]</scope>
    <source>
        <strain evidence="3">DSM 46732</strain>
    </source>
</reference>
<gene>
    <name evidence="2" type="ORF">SAMN04487905_10621</name>
</gene>